<sequence length="511" mass="57857">MPSVLKSKRGGIKSMNQLFENLFIFEMANNHQGDVEHGLDIIRAMGKITRKYNIKAAVKLQYRELETFIHPEYVNRTDVKHIPRFLGTRMEEQEFSTLVNAIKEEGMFSMSTPFDEASVNLCMDHGIDIIKIASCSALDWPLLTAASASRKPLIVSTGGKKISDIDKIYNFLTHRENFFAFLHCIALYPTPAENLQLDFIHRLSKRYPNVTIGYSGHEDPNDIITPMLAVAKGAMILERHVGLSTDSITLNAYSMNPDQADAWVKAAIDAKKMCNIHGNGDKYVSQDEVDSLNSLMRGVYVNKDIPKGTPIKEQDVFFAMPCLEKQMNSGQFYDGIVATKDYKANDGVFEIKKKDNIAIVRNVIHDAKGMLYEAGIPVGSDFEVELSHHYGMAHFRQNGALIINIINREYCKKLIIVLPGQKHPVHHHKLKEETFQLLYGDLQVDLEGKVEHLKPGDILTVPRMAKHSFTSSKGAIFEEISTTHVKKDSYYADEKISRLDPIERKTILRNW</sequence>
<evidence type="ECO:0000313" key="4">
    <source>
        <dbReference type="Proteomes" id="UP000255036"/>
    </source>
</evidence>
<evidence type="ECO:0000259" key="2">
    <source>
        <dbReference type="Pfam" id="PF07883"/>
    </source>
</evidence>
<dbReference type="AlphaFoldDB" id="A0A371AQM8"/>
<dbReference type="EMBL" id="QRCT01000051">
    <property type="protein sequence ID" value="RDU21868.1"/>
    <property type="molecule type" value="Genomic_DNA"/>
</dbReference>
<dbReference type="Gene3D" id="2.60.120.10">
    <property type="entry name" value="Jelly Rolls"/>
    <property type="match status" value="1"/>
</dbReference>
<accession>A0A371AQM8</accession>
<dbReference type="GO" id="GO:0047444">
    <property type="term" value="F:N-acylneuraminate-9-phosphate synthase activity"/>
    <property type="evidence" value="ECO:0007669"/>
    <property type="project" value="TreeGrafter"/>
</dbReference>
<dbReference type="SUPFAM" id="SSF51569">
    <property type="entry name" value="Aldolase"/>
    <property type="match status" value="1"/>
</dbReference>
<comment type="caution">
    <text evidence="3">The sequence shown here is derived from an EMBL/GenBank/DDBJ whole genome shotgun (WGS) entry which is preliminary data.</text>
</comment>
<dbReference type="Proteomes" id="UP000255036">
    <property type="component" value="Unassembled WGS sequence"/>
</dbReference>
<proteinExistence type="predicted"/>
<organism evidence="3 4">
    <name type="scientific">Anaerosacchariphilus polymeriproducens</name>
    <dbReference type="NCBI Taxonomy" id="1812858"/>
    <lineage>
        <taxon>Bacteria</taxon>
        <taxon>Bacillati</taxon>
        <taxon>Bacillota</taxon>
        <taxon>Clostridia</taxon>
        <taxon>Lachnospirales</taxon>
        <taxon>Lachnospiraceae</taxon>
        <taxon>Anaerosacchariphilus</taxon>
    </lineage>
</organism>
<dbReference type="Gene3D" id="3.20.20.70">
    <property type="entry name" value="Aldolase class I"/>
    <property type="match status" value="1"/>
</dbReference>
<gene>
    <name evidence="3" type="ORF">DWV06_17965</name>
</gene>
<reference evidence="3 4" key="1">
    <citation type="submission" date="2018-07" db="EMBL/GenBank/DDBJ databases">
        <title>Anaerosacharophilus polymeroproducens gen. nov. sp. nov., an anaerobic bacterium isolated from salt field.</title>
        <authorList>
            <person name="Kim W."/>
            <person name="Yang S.-H."/>
            <person name="Oh J."/>
            <person name="Lee J.-H."/>
            <person name="Kwon K.K."/>
        </authorList>
    </citation>
    <scope>NUCLEOTIDE SEQUENCE [LARGE SCALE GENOMIC DNA]</scope>
    <source>
        <strain evidence="3 4">MCWD5</strain>
    </source>
</reference>
<dbReference type="PANTHER" id="PTHR42966:SF1">
    <property type="entry name" value="SIALIC ACID SYNTHASE"/>
    <property type="match status" value="1"/>
</dbReference>
<dbReference type="InterPro" id="IPR014710">
    <property type="entry name" value="RmlC-like_jellyroll"/>
</dbReference>
<dbReference type="GO" id="GO:0016051">
    <property type="term" value="P:carbohydrate biosynthetic process"/>
    <property type="evidence" value="ECO:0007669"/>
    <property type="project" value="InterPro"/>
</dbReference>
<name>A0A371AQM8_9FIRM</name>
<dbReference type="InterPro" id="IPR013785">
    <property type="entry name" value="Aldolase_TIM"/>
</dbReference>
<evidence type="ECO:0000259" key="1">
    <source>
        <dbReference type="Pfam" id="PF03102"/>
    </source>
</evidence>
<feature type="domain" description="PseI/NeuA/B-like" evidence="1">
    <location>
        <begin position="57"/>
        <end position="273"/>
    </location>
</feature>
<dbReference type="InterPro" id="IPR051690">
    <property type="entry name" value="PseI-like"/>
</dbReference>
<evidence type="ECO:0000313" key="3">
    <source>
        <dbReference type="EMBL" id="RDU21868.1"/>
    </source>
</evidence>
<dbReference type="Pfam" id="PF07883">
    <property type="entry name" value="Cupin_2"/>
    <property type="match status" value="1"/>
</dbReference>
<protein>
    <submittedName>
        <fullName evidence="3">Cupin domain-containing protein</fullName>
    </submittedName>
</protein>
<dbReference type="SUPFAM" id="SSF51182">
    <property type="entry name" value="RmlC-like cupins"/>
    <property type="match status" value="1"/>
</dbReference>
<dbReference type="InterPro" id="IPR013096">
    <property type="entry name" value="Cupin_2"/>
</dbReference>
<feature type="domain" description="Cupin type-2" evidence="2">
    <location>
        <begin position="415"/>
        <end position="470"/>
    </location>
</feature>
<keyword evidence="4" id="KW-1185">Reference proteome</keyword>
<dbReference type="InterPro" id="IPR013132">
    <property type="entry name" value="PseI/NeuA/B-like_N"/>
</dbReference>
<dbReference type="Gene3D" id="3.90.1210.10">
    <property type="entry name" value="Antifreeze-like/N-acetylneuraminic acid synthase C-terminal domain"/>
    <property type="match status" value="1"/>
</dbReference>
<dbReference type="Pfam" id="PF03102">
    <property type="entry name" value="NeuB"/>
    <property type="match status" value="1"/>
</dbReference>
<dbReference type="InterPro" id="IPR011051">
    <property type="entry name" value="RmlC_Cupin_sf"/>
</dbReference>
<dbReference type="PANTHER" id="PTHR42966">
    <property type="entry name" value="N-ACETYLNEURAMINATE SYNTHASE"/>
    <property type="match status" value="1"/>
</dbReference>